<dbReference type="PANTHER" id="PTHR36150">
    <property type="entry name" value="DNA GYRASE INHIBITOR YACG"/>
    <property type="match status" value="1"/>
</dbReference>
<comment type="similarity">
    <text evidence="3">Belongs to the DNA gyrase inhibitor YacG family.</text>
</comment>
<accession>A0A8D5ANA1</accession>
<name>A0A8D5ANA1_9GAMM</name>
<comment type="function">
    <text evidence="3">Inhibits all the catalytic activities of DNA gyrase by preventing its interaction with DNA. Acts by binding directly to the C-terminal domain of GyrB, which probably disrupts DNA binding by the gyrase.</text>
</comment>
<evidence type="ECO:0000256" key="4">
    <source>
        <dbReference type="SAM" id="MobiDB-lite"/>
    </source>
</evidence>
<dbReference type="KEGG" id="moz:MoryE10_24860"/>
<keyword evidence="1 3" id="KW-0479">Metal-binding</keyword>
<reference evidence="5" key="1">
    <citation type="submission" date="2019-06" db="EMBL/GenBank/DDBJ databases">
        <title>Complete genome sequence of Methylogaea oryzae strain JCM16910.</title>
        <authorList>
            <person name="Asakawa S."/>
        </authorList>
    </citation>
    <scope>NUCLEOTIDE SEQUENCE</scope>
    <source>
        <strain evidence="5">E10</strain>
    </source>
</reference>
<feature type="region of interest" description="Disordered" evidence="4">
    <location>
        <begin position="63"/>
        <end position="82"/>
    </location>
</feature>
<evidence type="ECO:0000313" key="5">
    <source>
        <dbReference type="EMBL" id="BBL71880.1"/>
    </source>
</evidence>
<feature type="binding site" evidence="3">
    <location>
        <position position="50"/>
    </location>
    <ligand>
        <name>Zn(2+)</name>
        <dbReference type="ChEBI" id="CHEBI:29105"/>
    </ligand>
</feature>
<dbReference type="HAMAP" id="MF_00649">
    <property type="entry name" value="DNA_gyrase_inhibitor_YacG"/>
    <property type="match status" value="1"/>
</dbReference>
<evidence type="ECO:0000256" key="1">
    <source>
        <dbReference type="ARBA" id="ARBA00022723"/>
    </source>
</evidence>
<dbReference type="GO" id="GO:0008657">
    <property type="term" value="F:DNA topoisomerase type II (double strand cut, ATP-hydrolyzing) inhibitor activity"/>
    <property type="evidence" value="ECO:0007669"/>
    <property type="project" value="UniProtKB-UniRule"/>
</dbReference>
<dbReference type="InterPro" id="IPR005584">
    <property type="entry name" value="DNA_gyrase_inhibitor_YacG"/>
</dbReference>
<sequence>MRQHNPIVCRELREMPESAAVYKIVKCPTCRKPVPWLPSQRYRPFCSERCKLIDLGEWANEGHVIPGEPLQEEPATDDGTCG</sequence>
<feature type="binding site" evidence="3">
    <location>
        <position position="27"/>
    </location>
    <ligand>
        <name>Zn(2+)</name>
        <dbReference type="ChEBI" id="CHEBI:29105"/>
    </ligand>
</feature>
<dbReference type="GO" id="GO:0008270">
    <property type="term" value="F:zinc ion binding"/>
    <property type="evidence" value="ECO:0007669"/>
    <property type="project" value="UniProtKB-UniRule"/>
</dbReference>
<feature type="binding site" evidence="3">
    <location>
        <position position="46"/>
    </location>
    <ligand>
        <name>Zn(2+)</name>
        <dbReference type="ChEBI" id="CHEBI:29105"/>
    </ligand>
</feature>
<protein>
    <recommendedName>
        <fullName evidence="3">DNA gyrase inhibitor YacG</fullName>
    </recommendedName>
</protein>
<evidence type="ECO:0000256" key="3">
    <source>
        <dbReference type="HAMAP-Rule" id="MF_00649"/>
    </source>
</evidence>
<keyword evidence="6" id="KW-1185">Reference proteome</keyword>
<dbReference type="NCBIfam" id="NF001638">
    <property type="entry name" value="PRK00418.1"/>
    <property type="match status" value="1"/>
</dbReference>
<feature type="binding site" evidence="3">
    <location>
        <position position="30"/>
    </location>
    <ligand>
        <name>Zn(2+)</name>
        <dbReference type="ChEBI" id="CHEBI:29105"/>
    </ligand>
</feature>
<dbReference type="Pfam" id="PF03884">
    <property type="entry name" value="YacG"/>
    <property type="match status" value="1"/>
</dbReference>
<dbReference type="PANTHER" id="PTHR36150:SF1">
    <property type="entry name" value="DNA GYRASE INHIBITOR YACG"/>
    <property type="match status" value="1"/>
</dbReference>
<dbReference type="AlphaFoldDB" id="A0A8D5ANA1"/>
<proteinExistence type="inferred from homology"/>
<gene>
    <name evidence="3" type="primary">yacG</name>
    <name evidence="5" type="ORF">MoryE10_24860</name>
</gene>
<organism evidence="5 6">
    <name type="scientific">Methylogaea oryzae</name>
    <dbReference type="NCBI Taxonomy" id="1295382"/>
    <lineage>
        <taxon>Bacteria</taxon>
        <taxon>Pseudomonadati</taxon>
        <taxon>Pseudomonadota</taxon>
        <taxon>Gammaproteobacteria</taxon>
        <taxon>Methylococcales</taxon>
        <taxon>Methylococcaceae</taxon>
        <taxon>Methylogaea</taxon>
    </lineage>
</organism>
<dbReference type="Proteomes" id="UP000824988">
    <property type="component" value="Chromosome"/>
</dbReference>
<comment type="cofactor">
    <cofactor evidence="3">
        <name>Zn(2+)</name>
        <dbReference type="ChEBI" id="CHEBI:29105"/>
    </cofactor>
    <text evidence="3">Binds 1 zinc ion.</text>
</comment>
<keyword evidence="2 3" id="KW-0862">Zinc</keyword>
<evidence type="ECO:0000256" key="2">
    <source>
        <dbReference type="ARBA" id="ARBA00022833"/>
    </source>
</evidence>
<dbReference type="EMBL" id="AP019782">
    <property type="protein sequence ID" value="BBL71880.1"/>
    <property type="molecule type" value="Genomic_DNA"/>
</dbReference>
<evidence type="ECO:0000313" key="6">
    <source>
        <dbReference type="Proteomes" id="UP000824988"/>
    </source>
</evidence>
<comment type="subunit">
    <text evidence="3">Interacts with GyrB.</text>
</comment>